<gene>
    <name evidence="2" type="ORF">GKO46_00205</name>
    <name evidence="3" type="ORF">GKO48_09015</name>
</gene>
<dbReference type="SUPFAM" id="SSF56112">
    <property type="entry name" value="Protein kinase-like (PK-like)"/>
    <property type="match status" value="1"/>
</dbReference>
<evidence type="ECO:0000259" key="1">
    <source>
        <dbReference type="SMART" id="SM00587"/>
    </source>
</evidence>
<dbReference type="PANTHER" id="PTHR23020:SF41">
    <property type="entry name" value="AMINOGLYCOSIDE PHOSPHOTRANSFERASE DOMAIN-CONTAINING PROTEIN"/>
    <property type="match status" value="1"/>
</dbReference>
<dbReference type="EMBL" id="CP046147">
    <property type="protein sequence ID" value="WFG39751.1"/>
    <property type="molecule type" value="Genomic_DNA"/>
</dbReference>
<dbReference type="InterPro" id="IPR011009">
    <property type="entry name" value="Kinase-like_dom_sf"/>
</dbReference>
<protein>
    <submittedName>
        <fullName evidence="3">Phosphotransferase</fullName>
    </submittedName>
</protein>
<evidence type="ECO:0000313" key="3">
    <source>
        <dbReference type="EMBL" id="WFG39751.1"/>
    </source>
</evidence>
<sequence length="390" mass="43571">MGEMVSEVDSGDELGVDVNRIRCETFGMSTIPIRREEITPEWLERMLASAGACVISSLRFELMTGNNPLLSQLFRVRVEYSKRTSEHPDVVIVKIPPYDETVRIKEAGYGPYVAELGSYRLLESYYGGSIARMYGAEEDHNERTTCFVFEDLGVLPAGQKYAKVDIGIARSTLEFMATFHARFWRDEALGESEWVKDDDWAFLFNQDPADSAIGWSVIKDDERFDKTGGLVVAGEYLGAGLVKLRDAMRSRPLTLTHNDFHQGNILLRETSDGTQPVIIDWQMPAYSGGTNDLAKFMMTAVPFEILAEHESELVAHYVDRLIAGGVTGYSFDECWRDYRRAQVGTFGNYAISCYETSPDGGLIESSGDSTHAVIKALTLADPAELKEFLP</sequence>
<dbReference type="AlphaFoldDB" id="A0AAJ5ZJ82"/>
<dbReference type="PANTHER" id="PTHR23020">
    <property type="entry name" value="UNCHARACTERIZED NUCLEAR HORMONE RECEPTOR-RELATED"/>
    <property type="match status" value="1"/>
</dbReference>
<organism evidence="3 4">
    <name type="scientific">Candidatus Lucifugimonas marina</name>
    <dbReference type="NCBI Taxonomy" id="3038979"/>
    <lineage>
        <taxon>Bacteria</taxon>
        <taxon>Bacillati</taxon>
        <taxon>Chloroflexota</taxon>
        <taxon>Dehalococcoidia</taxon>
        <taxon>SAR202 cluster</taxon>
        <taxon>Candidatus Lucifugimonadales</taxon>
        <taxon>Candidatus Lucifugimonadaceae</taxon>
        <taxon>Candidatus Lucifugimonas</taxon>
    </lineage>
</organism>
<dbReference type="Gene3D" id="3.90.1200.10">
    <property type="match status" value="1"/>
</dbReference>
<evidence type="ECO:0000313" key="5">
    <source>
        <dbReference type="Proteomes" id="UP001321249"/>
    </source>
</evidence>
<evidence type="ECO:0000313" key="4">
    <source>
        <dbReference type="Proteomes" id="UP001219901"/>
    </source>
</evidence>
<dbReference type="EMBL" id="WMBE01000001">
    <property type="protein sequence ID" value="MDG0865495.1"/>
    <property type="molecule type" value="Genomic_DNA"/>
</dbReference>
<dbReference type="InterPro" id="IPR004119">
    <property type="entry name" value="EcKL"/>
</dbReference>
<dbReference type="SMART" id="SM00587">
    <property type="entry name" value="CHK"/>
    <property type="match status" value="1"/>
</dbReference>
<accession>A0AAJ5ZJ82</accession>
<dbReference type="InterPro" id="IPR015897">
    <property type="entry name" value="CHK_kinase-like"/>
</dbReference>
<proteinExistence type="predicted"/>
<evidence type="ECO:0000313" key="2">
    <source>
        <dbReference type="EMBL" id="MDG0865495.1"/>
    </source>
</evidence>
<dbReference type="Proteomes" id="UP001321249">
    <property type="component" value="Unassembled WGS sequence"/>
</dbReference>
<reference evidence="3" key="2">
    <citation type="journal article" date="2023" name="Nat. Commun.">
        <title>Cultivation of marine bacteria of the SAR202 clade.</title>
        <authorList>
            <person name="Lim Y."/>
            <person name="Seo J.H."/>
            <person name="Giovannoni S.J."/>
            <person name="Kang I."/>
            <person name="Cho J.C."/>
        </authorList>
    </citation>
    <scope>NUCLEOTIDE SEQUENCE</scope>
    <source>
        <strain evidence="3">JH1073</strain>
    </source>
</reference>
<keyword evidence="4" id="KW-1185">Reference proteome</keyword>
<dbReference type="InterPro" id="IPR052961">
    <property type="entry name" value="Oxido-Kinase-like_Enzymes"/>
</dbReference>
<dbReference type="Pfam" id="PF02958">
    <property type="entry name" value="EcKL"/>
    <property type="match status" value="1"/>
</dbReference>
<name>A0AAJ5ZJ82_9CHLR</name>
<feature type="domain" description="CHK kinase-like" evidence="1">
    <location>
        <begin position="147"/>
        <end position="327"/>
    </location>
</feature>
<dbReference type="Proteomes" id="UP001219901">
    <property type="component" value="Chromosome"/>
</dbReference>
<reference evidence="4" key="3">
    <citation type="submission" date="2023-06" db="EMBL/GenBank/DDBJ databases">
        <title>Pangenomics reveal diversification of enzyme families and niche specialization in globally abundant SAR202 bacteria.</title>
        <authorList>
            <person name="Saw J.H.W."/>
        </authorList>
    </citation>
    <scope>NUCLEOTIDE SEQUENCE [LARGE SCALE GENOMIC DNA]</scope>
    <source>
        <strain evidence="4">JH1073</strain>
    </source>
</reference>
<reference evidence="4 5" key="1">
    <citation type="submission" date="2019-11" db="EMBL/GenBank/DDBJ databases">
        <authorList>
            <person name="Cho J.-C."/>
        </authorList>
    </citation>
    <scope>NUCLEOTIDE SEQUENCE [LARGE SCALE GENOMIC DNA]</scope>
    <source>
        <strain evidence="3 4">JH1073</strain>
        <strain evidence="2 5">JH702</strain>
    </source>
</reference>